<evidence type="ECO:0000313" key="4">
    <source>
        <dbReference type="EMBL" id="AEO56413.1"/>
    </source>
</evidence>
<dbReference type="CDD" id="cd00024">
    <property type="entry name" value="CD_CSD"/>
    <property type="match status" value="1"/>
</dbReference>
<dbReference type="InterPro" id="IPR000953">
    <property type="entry name" value="Chromo/chromo_shadow_dom"/>
</dbReference>
<dbReference type="InParanoid" id="G2Q9F4"/>
<feature type="compositionally biased region" description="Polar residues" evidence="2">
    <location>
        <begin position="96"/>
        <end position="107"/>
    </location>
</feature>
<dbReference type="VEuPathDB" id="FungiDB:MYCTH_2301313"/>
<dbReference type="PROSITE" id="PS50013">
    <property type="entry name" value="CHROMO_2"/>
    <property type="match status" value="1"/>
</dbReference>
<accession>G2Q9F4</accession>
<dbReference type="eggNOG" id="ENOG502S6DU">
    <property type="taxonomic scope" value="Eukaryota"/>
</dbReference>
<dbReference type="EMBL" id="CP003003">
    <property type="protein sequence ID" value="AEO56413.1"/>
    <property type="molecule type" value="Genomic_DNA"/>
</dbReference>
<feature type="compositionally biased region" description="Polar residues" evidence="2">
    <location>
        <begin position="186"/>
        <end position="196"/>
    </location>
</feature>
<feature type="region of interest" description="Disordered" evidence="2">
    <location>
        <begin position="563"/>
        <end position="593"/>
    </location>
</feature>
<dbReference type="InterPro" id="IPR038609">
    <property type="entry name" value="HDA1_su2/3_sf"/>
</dbReference>
<feature type="region of interest" description="Disordered" evidence="2">
    <location>
        <begin position="56"/>
        <end position="309"/>
    </location>
</feature>
<feature type="compositionally biased region" description="Basic residues" evidence="2">
    <location>
        <begin position="1"/>
        <end position="18"/>
    </location>
</feature>
<protein>
    <recommendedName>
        <fullName evidence="3">Chromo domain-containing protein</fullName>
    </recommendedName>
</protein>
<feature type="compositionally biased region" description="Acidic residues" evidence="2">
    <location>
        <begin position="582"/>
        <end position="591"/>
    </location>
</feature>
<dbReference type="GO" id="GO:0006338">
    <property type="term" value="P:chromatin remodeling"/>
    <property type="evidence" value="ECO:0007669"/>
    <property type="project" value="UniProtKB-ARBA"/>
</dbReference>
<feature type="region of interest" description="Disordered" evidence="2">
    <location>
        <begin position="1206"/>
        <end position="1281"/>
    </location>
</feature>
<dbReference type="OrthoDB" id="3647690at2759"/>
<feature type="compositionally biased region" description="Polar residues" evidence="2">
    <location>
        <begin position="372"/>
        <end position="405"/>
    </location>
</feature>
<dbReference type="Gene3D" id="3.40.50.12360">
    <property type="match status" value="1"/>
</dbReference>
<feature type="compositionally biased region" description="Low complexity" evidence="2">
    <location>
        <begin position="421"/>
        <end position="434"/>
    </location>
</feature>
<sequence length="1281" mass="141367">MTKRSPAKSTKQKRRGRAAPRSATREQTPDDALYEIRDILDEKLVKGRLLYKVDWADNPATGERYDPTWEPAENVTRAAVADWEREKRRRQGIAPESSSSTAETDSQPVLHPNWRAKRNRELWDAEDEERASKRHRRSVDSGYTSTDGDQSGSWAHVESVPQRKGELVLEISRPPGFDPSEYLRVFSSQSALSSQPADAAASQEEDLQRVAGPVSQRTIPDSQDPFDSLRTQSTARSASVPIECERGSAQDPDAELRISRSDLDIPSRQPGASQRASGRSEGLVETHIESAAQSLAPPSPRLQSQLAPPLVDSPWKEGFLTQPNFELSIFGAETQSFRAVGPQFTSQEPVPYQEQDESSQQHGSAFGADPSLSGSENQAAQRISFHSHNPGLLTQNSTTIAQSSVDVVPDTVPRAPKRSSRSPSQQPFPRQRSPGNERNSPAPFTPRIQRMEGSGEEAPRLSALETVRRIQAEVFGPLSGDPPAGSNQEEPQLASPSAINPPSENFAEHLEASAVPPDSSSWQPPQGDAALMGGHAEYEQPQETVAPADLTTSNQLPDQDVEDTTAAFPDQPDEYPLNSGENEQDEDDDSHEEGRHITVTLPMAANTRAKYLDTVSENKSTLIQFGEVFSNSFSDVPDASLVSKVDAIFEQLLNLCDLPAYDEDLPELGKVDMMKHATNTNSKFSFVYELLQELRDINLRFLIFSQPGRVFEYLEAVISTTGCPYTVLGQEGPTGQLVPAEGASVVLATVGQDLTKVQGVDVVIAFDHAARSAELPQTLGFESTAPIIMSLVAIYSLDHIDQQLDLVEQDLDSLERRNALNVATATAMDYLRNPDRQNSEPHEAAKKFAAFLRNPEVGLDWEPHPLPADIFEIWLSSQERTQNESRTQSHAQMGAGDRKRALSNLDEGIAKRPRLLESQQPSRNATPARMSDLLKQTLAHHTVAGPAVQMVEVPVEQLEKLSAKVNPKSPVARTKVPVAYPTALQIAELESQLARESAIEAKTREHCLGLESQLRSYERTVQSLQPKYMEALRDRSAFEKQCQKAIEREKAATARLEAQTAEIEALREKNKLLESKLAEANNALATSAVPEIARLAQAEKDRAEALAAVERLEKKVRMIQSEAEYSRKAYQDASNAHTELNREYRELESEIDEYKRRASENLRKIHQMHAQGEMAEIARQVDELQALLENRERELERAKEELKVLKNGRRETRQASVPRSPRLGVMSPRPARGMGAGSRGTSPAPPISSDGPGMGGGTDPVPGMTYFPPATNAGRWGHLRE</sequence>
<dbReference type="GeneID" id="11510463"/>
<dbReference type="RefSeq" id="XP_003661658.1">
    <property type="nucleotide sequence ID" value="XM_003661610.1"/>
</dbReference>
<evidence type="ECO:0000259" key="3">
    <source>
        <dbReference type="PROSITE" id="PS50013"/>
    </source>
</evidence>
<feature type="compositionally biased region" description="Basic and acidic residues" evidence="2">
    <location>
        <begin position="243"/>
        <end position="265"/>
    </location>
</feature>
<dbReference type="Gene3D" id="2.40.50.40">
    <property type="match status" value="1"/>
</dbReference>
<comment type="subunit">
    <text evidence="1">Component of the NuA4 histone acetyltransferase complex.</text>
</comment>
<feature type="region of interest" description="Disordered" evidence="2">
    <location>
        <begin position="1"/>
        <end position="31"/>
    </location>
</feature>
<feature type="compositionally biased region" description="Polar residues" evidence="2">
    <location>
        <begin position="141"/>
        <end position="153"/>
    </location>
</feature>
<name>G2Q9F4_THET4</name>
<reference evidence="4 5" key="1">
    <citation type="journal article" date="2011" name="Nat. Biotechnol.">
        <title>Comparative genomic analysis of the thermophilic biomass-degrading fungi Myceliophthora thermophila and Thielavia terrestris.</title>
        <authorList>
            <person name="Berka R.M."/>
            <person name="Grigoriev I.V."/>
            <person name="Otillar R."/>
            <person name="Salamov A."/>
            <person name="Grimwood J."/>
            <person name="Reid I."/>
            <person name="Ishmael N."/>
            <person name="John T."/>
            <person name="Darmond C."/>
            <person name="Moisan M.-C."/>
            <person name="Henrissat B."/>
            <person name="Coutinho P.M."/>
            <person name="Lombard V."/>
            <person name="Natvig D.O."/>
            <person name="Lindquist E."/>
            <person name="Schmutz J."/>
            <person name="Lucas S."/>
            <person name="Harris P."/>
            <person name="Powlowski J."/>
            <person name="Bellemare A."/>
            <person name="Taylor D."/>
            <person name="Butler G."/>
            <person name="de Vries R.P."/>
            <person name="Allijn I.E."/>
            <person name="van den Brink J."/>
            <person name="Ushinsky S."/>
            <person name="Storms R."/>
            <person name="Powell A.J."/>
            <person name="Paulsen I.T."/>
            <person name="Elbourne L.D.H."/>
            <person name="Baker S.E."/>
            <person name="Magnuson J."/>
            <person name="LaBoissiere S."/>
            <person name="Clutterbuck A.J."/>
            <person name="Martinez D."/>
            <person name="Wogulis M."/>
            <person name="de Leon A.L."/>
            <person name="Rey M.W."/>
            <person name="Tsang A."/>
        </authorList>
    </citation>
    <scope>NUCLEOTIDE SEQUENCE [LARGE SCALE GENOMIC DNA]</scope>
    <source>
        <strain evidence="5">ATCC 42464 / BCRC 31852 / DSM 1799</strain>
    </source>
</reference>
<feature type="region of interest" description="Disordered" evidence="2">
    <location>
        <begin position="339"/>
        <end position="532"/>
    </location>
</feature>
<feature type="domain" description="Chromo" evidence="3">
    <location>
        <begin position="34"/>
        <end position="75"/>
    </location>
</feature>
<evidence type="ECO:0000313" key="5">
    <source>
        <dbReference type="Proteomes" id="UP000007322"/>
    </source>
</evidence>
<dbReference type="Proteomes" id="UP000007322">
    <property type="component" value="Chromosome 2"/>
</dbReference>
<dbReference type="KEGG" id="mtm:MYCTH_2301313"/>
<dbReference type="OMA" id="TTHSIEH"/>
<feature type="region of interest" description="Disordered" evidence="2">
    <location>
        <begin position="908"/>
        <end position="928"/>
    </location>
</feature>
<dbReference type="HOGENOM" id="CLU_004717_0_0_1"/>
<feature type="compositionally biased region" description="Polar residues" evidence="2">
    <location>
        <begin position="485"/>
        <end position="503"/>
    </location>
</feature>
<keyword evidence="5" id="KW-1185">Reference proteome</keyword>
<dbReference type="InterPro" id="IPR016197">
    <property type="entry name" value="Chromo-like_dom_sf"/>
</dbReference>
<evidence type="ECO:0000256" key="1">
    <source>
        <dbReference type="ARBA" id="ARBA00011353"/>
    </source>
</evidence>
<proteinExistence type="predicted"/>
<feature type="compositionally biased region" description="Polar residues" evidence="2">
    <location>
        <begin position="339"/>
        <end position="348"/>
    </location>
</feature>
<evidence type="ECO:0000256" key="2">
    <source>
        <dbReference type="SAM" id="MobiDB-lite"/>
    </source>
</evidence>
<dbReference type="SUPFAM" id="SSF54160">
    <property type="entry name" value="Chromo domain-like"/>
    <property type="match status" value="1"/>
</dbReference>
<organism evidence="4 5">
    <name type="scientific">Thermothelomyces thermophilus (strain ATCC 42464 / BCRC 31852 / DSM 1799)</name>
    <name type="common">Sporotrichum thermophile</name>
    <dbReference type="NCBI Taxonomy" id="573729"/>
    <lineage>
        <taxon>Eukaryota</taxon>
        <taxon>Fungi</taxon>
        <taxon>Dikarya</taxon>
        <taxon>Ascomycota</taxon>
        <taxon>Pezizomycotina</taxon>
        <taxon>Sordariomycetes</taxon>
        <taxon>Sordariomycetidae</taxon>
        <taxon>Sordariales</taxon>
        <taxon>Chaetomiaceae</taxon>
        <taxon>Thermothelomyces</taxon>
    </lineage>
</organism>
<gene>
    <name evidence="4" type="ORF">MYCTH_2301313</name>
</gene>